<dbReference type="Proteomes" id="UP000245535">
    <property type="component" value="Unassembled WGS sequence"/>
</dbReference>
<gene>
    <name evidence="2" type="ORF">BC781_103452</name>
</gene>
<proteinExistence type="predicted"/>
<feature type="domain" description="DUF3857" evidence="1">
    <location>
        <begin position="69"/>
        <end position="195"/>
    </location>
</feature>
<evidence type="ECO:0000259" key="1">
    <source>
        <dbReference type="Pfam" id="PF12969"/>
    </source>
</evidence>
<dbReference type="Gene3D" id="3.10.620.30">
    <property type="match status" value="1"/>
</dbReference>
<dbReference type="AlphaFoldDB" id="A0A315Z9L3"/>
<dbReference type="Gene3D" id="2.60.40.3140">
    <property type="match status" value="1"/>
</dbReference>
<dbReference type="Gene3D" id="2.60.120.1130">
    <property type="match status" value="1"/>
</dbReference>
<sequence length="641" mass="73948">MFRSIFLIVSLLFFYSNVFAQSKLMKWGVVPKEHLEMTVAPFDSAAHAVVLSEYGAYEFSRTTFPIRLYYTKRVKLMDTDGIDEFGTVKIPFYQKDGKENITKIRAHVIKNKGGVAQKIEVPKKNIVKDEGMYGWADVKIAFPQLEVGDIIEWKYTFNSARYWAIDPWKFQSDYPTIRSEVVVKSIDSSLDFKFFLNGSNSKSLYDKSKSKFLLENQPPLKDEPFVANPDDYKDIVYFQLAGYKKFGSTVSYESFLNTWDELASDYYLDTDVRTYFRDRKYEDILALIPKGESDIDYIKNIRSYAVSNFGWNDRWGISPKQTYNELLKSKSGSIPELNLHLCGLLQAAGFKVTPLLISSRSNGKLFSIAPLLTQFDYLLCYLELDDKNYVLDATHKNLPYNVLPKEAWVEKGLYLVKKEAKIIDLDVQGTKFINRNNILVEVKSDGTLEASANNIYSGYNSVNVRSGINNKGLEEYLEQRIYEEEAELDSSSVTNLADPEKPLSVFSRVIKEVGKGKVFIQPKEFFPLRENPFTQEKRFLPIEIANDRAIRSSIQFKVPEGYEITSFPEVLNITLPSKIGKFTFISKKSFDRELQMMIMFNLKKVTVNPEYYQYFREFYIQLLAKLNESIVISPVKGELNQ</sequence>
<dbReference type="InterPro" id="IPR024618">
    <property type="entry name" value="DUF3857"/>
</dbReference>
<accession>A0A315Z9L3</accession>
<reference evidence="2 3" key="1">
    <citation type="submission" date="2018-03" db="EMBL/GenBank/DDBJ databases">
        <title>Genomic Encyclopedia of Archaeal and Bacterial Type Strains, Phase II (KMG-II): from individual species to whole genera.</title>
        <authorList>
            <person name="Goeker M."/>
        </authorList>
    </citation>
    <scope>NUCLEOTIDE SEQUENCE [LARGE SCALE GENOMIC DNA]</scope>
    <source>
        <strain evidence="2 3">DSM 28229</strain>
    </source>
</reference>
<dbReference type="Pfam" id="PF12969">
    <property type="entry name" value="DUF3857"/>
    <property type="match status" value="1"/>
</dbReference>
<dbReference type="RefSeq" id="WP_109618946.1">
    <property type="nucleotide sequence ID" value="NZ_QGDO01000003.1"/>
</dbReference>
<organism evidence="2 3">
    <name type="scientific">Sediminitomix flava</name>
    <dbReference type="NCBI Taxonomy" id="379075"/>
    <lineage>
        <taxon>Bacteria</taxon>
        <taxon>Pseudomonadati</taxon>
        <taxon>Bacteroidota</taxon>
        <taxon>Cytophagia</taxon>
        <taxon>Cytophagales</taxon>
        <taxon>Flammeovirgaceae</taxon>
        <taxon>Sediminitomix</taxon>
    </lineage>
</organism>
<protein>
    <submittedName>
        <fullName evidence="2">Uncharacterized protein DUF3857</fullName>
    </submittedName>
</protein>
<comment type="caution">
    <text evidence="2">The sequence shown here is derived from an EMBL/GenBank/DDBJ whole genome shotgun (WGS) entry which is preliminary data.</text>
</comment>
<evidence type="ECO:0000313" key="3">
    <source>
        <dbReference type="Proteomes" id="UP000245535"/>
    </source>
</evidence>
<name>A0A315Z9L3_SEDFL</name>
<evidence type="ECO:0000313" key="2">
    <source>
        <dbReference type="EMBL" id="PWJ42201.1"/>
    </source>
</evidence>
<keyword evidence="3" id="KW-1185">Reference proteome</keyword>
<dbReference type="OrthoDB" id="98874at2"/>
<dbReference type="EMBL" id="QGDO01000003">
    <property type="protein sequence ID" value="PWJ42201.1"/>
    <property type="molecule type" value="Genomic_DNA"/>
</dbReference>